<name>A0A7J8QVZ8_GOSDV</name>
<dbReference type="AlphaFoldDB" id="A0A7J8QVZ8"/>
<reference evidence="1 2" key="1">
    <citation type="journal article" date="2019" name="Genome Biol. Evol.">
        <title>Insights into the evolution of the New World diploid cottons (Gossypium, subgenus Houzingenia) based on genome sequencing.</title>
        <authorList>
            <person name="Grover C.E."/>
            <person name="Arick M.A. 2nd"/>
            <person name="Thrash A."/>
            <person name="Conover J.L."/>
            <person name="Sanders W.S."/>
            <person name="Peterson D.G."/>
            <person name="Frelichowski J.E."/>
            <person name="Scheffler J.A."/>
            <person name="Scheffler B.E."/>
            <person name="Wendel J.F."/>
        </authorList>
    </citation>
    <scope>NUCLEOTIDE SEQUENCE [LARGE SCALE GENOMIC DNA]</scope>
    <source>
        <strain evidence="1">27</strain>
        <tissue evidence="1">Leaf</tissue>
    </source>
</reference>
<protein>
    <submittedName>
        <fullName evidence="1">Uncharacterized protein</fullName>
    </submittedName>
</protein>
<organism evidence="1 2">
    <name type="scientific">Gossypium davidsonii</name>
    <name type="common">Davidson's cotton</name>
    <name type="synonym">Gossypium klotzschianum subsp. davidsonii</name>
    <dbReference type="NCBI Taxonomy" id="34287"/>
    <lineage>
        <taxon>Eukaryota</taxon>
        <taxon>Viridiplantae</taxon>
        <taxon>Streptophyta</taxon>
        <taxon>Embryophyta</taxon>
        <taxon>Tracheophyta</taxon>
        <taxon>Spermatophyta</taxon>
        <taxon>Magnoliopsida</taxon>
        <taxon>eudicotyledons</taxon>
        <taxon>Gunneridae</taxon>
        <taxon>Pentapetalae</taxon>
        <taxon>rosids</taxon>
        <taxon>malvids</taxon>
        <taxon>Malvales</taxon>
        <taxon>Malvaceae</taxon>
        <taxon>Malvoideae</taxon>
        <taxon>Gossypium</taxon>
    </lineage>
</organism>
<evidence type="ECO:0000313" key="1">
    <source>
        <dbReference type="EMBL" id="MBA0605450.1"/>
    </source>
</evidence>
<evidence type="ECO:0000313" key="2">
    <source>
        <dbReference type="Proteomes" id="UP000593561"/>
    </source>
</evidence>
<dbReference type="Proteomes" id="UP000593561">
    <property type="component" value="Unassembled WGS sequence"/>
</dbReference>
<gene>
    <name evidence="1" type="ORF">Godav_018027</name>
</gene>
<sequence length="70" mass="7975">MRFLLGKQLEKIFNHNTSGIEGKNSDEVLMVGVTFMKKGDLLMDQLKNIMEKEQINPSKVSLCLPSRSYT</sequence>
<keyword evidence="2" id="KW-1185">Reference proteome</keyword>
<accession>A0A7J8QVZ8</accession>
<proteinExistence type="predicted"/>
<dbReference type="EMBL" id="JABFAC010000001">
    <property type="protein sequence ID" value="MBA0605450.1"/>
    <property type="molecule type" value="Genomic_DNA"/>
</dbReference>
<comment type="caution">
    <text evidence="1">The sequence shown here is derived from an EMBL/GenBank/DDBJ whole genome shotgun (WGS) entry which is preliminary data.</text>
</comment>